<keyword evidence="3" id="KW-1185">Reference proteome</keyword>
<feature type="region of interest" description="Disordered" evidence="1">
    <location>
        <begin position="195"/>
        <end position="359"/>
    </location>
</feature>
<proteinExistence type="predicted"/>
<accession>A0A4Z0GVN2</accession>
<protein>
    <submittedName>
        <fullName evidence="2">Uncharacterized protein</fullName>
    </submittedName>
</protein>
<organism evidence="2 3">
    <name type="scientific">Streptomyces palmae</name>
    <dbReference type="NCBI Taxonomy" id="1701085"/>
    <lineage>
        <taxon>Bacteria</taxon>
        <taxon>Bacillati</taxon>
        <taxon>Actinomycetota</taxon>
        <taxon>Actinomycetes</taxon>
        <taxon>Kitasatosporales</taxon>
        <taxon>Streptomycetaceae</taxon>
        <taxon>Streptomyces</taxon>
    </lineage>
</organism>
<dbReference type="AlphaFoldDB" id="A0A4Z0GVN2"/>
<gene>
    <name evidence="2" type="ORF">E4099_20805</name>
</gene>
<sequence length="430" mass="45976">MLNPAIRALASQVCGELGAEWTVVFDGAHLRLSHADGRRLGVSGIPNGWDSNGRDRDPERVSIWACYPDTDRCFRKDERIEATAAIDKGAVKIARQIQSERVMGRYMQTLDAVRAYNQEKDSARAALEEKGQKLGQLFAHGATVKATPYTCEIFSHRGGREFTAKIYSGKTSMELRNMPHAVALAVTTAYEHAMAAHHGEPLTEPKPAPAPSATPMGFPDATSDPSTLDTWGDDGGAQPNVTPPAPAAAVPSALKTQGGPAPSPRLTGPRRVPRQSPQARQRSIRTRVAAKPKRIFTPEPDHQEQAEVTAADSPAGDPSTGQQLSATAPARPAEPPATRPKGSKKKAPRIPGSTWPFRHQGASLATYQAPDGTYSVEQYPDRGPAVLVTSGHTSIHEARDAARAEVERHPELNSGGVAATAALAETLDVF</sequence>
<comment type="caution">
    <text evidence="2">The sequence shown here is derived from an EMBL/GenBank/DDBJ whole genome shotgun (WGS) entry which is preliminary data.</text>
</comment>
<evidence type="ECO:0000313" key="3">
    <source>
        <dbReference type="Proteomes" id="UP000297948"/>
    </source>
</evidence>
<dbReference type="EMBL" id="SRID01000214">
    <property type="protein sequence ID" value="TGB01815.1"/>
    <property type="molecule type" value="Genomic_DNA"/>
</dbReference>
<feature type="compositionally biased region" description="Basic residues" evidence="1">
    <location>
        <begin position="282"/>
        <end position="294"/>
    </location>
</feature>
<reference evidence="2 3" key="1">
    <citation type="submission" date="2019-03" db="EMBL/GenBank/DDBJ databases">
        <authorList>
            <person name="Gonzalez-Pimentel J.L."/>
        </authorList>
    </citation>
    <scope>NUCLEOTIDE SEQUENCE [LARGE SCALE GENOMIC DNA]</scope>
    <source>
        <strain evidence="2 3">JCM 31289</strain>
    </source>
</reference>
<evidence type="ECO:0000256" key="1">
    <source>
        <dbReference type="SAM" id="MobiDB-lite"/>
    </source>
</evidence>
<evidence type="ECO:0000313" key="2">
    <source>
        <dbReference type="EMBL" id="TGB01815.1"/>
    </source>
</evidence>
<name>A0A4Z0GVN2_9ACTN</name>
<dbReference type="Proteomes" id="UP000297948">
    <property type="component" value="Unassembled WGS sequence"/>
</dbReference>
<dbReference type="RefSeq" id="WP_135340608.1">
    <property type="nucleotide sequence ID" value="NZ_JBHLTX010000058.1"/>
</dbReference>